<dbReference type="InterPro" id="IPR036986">
    <property type="entry name" value="S4_RNA-bd_sf"/>
</dbReference>
<dbReference type="HAMAP" id="MF_01306_B">
    <property type="entry name" value="Ribosomal_uS4_B"/>
    <property type="match status" value="1"/>
</dbReference>
<dbReference type="InterPro" id="IPR001912">
    <property type="entry name" value="Ribosomal_uS4_N"/>
</dbReference>
<name>A0A451A5R5_9GAMM</name>
<feature type="domain" description="Small ribosomal subunit protein uS4 N-terminal" evidence="9">
    <location>
        <begin position="3"/>
        <end position="100"/>
    </location>
</feature>
<feature type="domain" description="RNA-binding S4" evidence="8">
    <location>
        <begin position="101"/>
        <end position="163"/>
    </location>
</feature>
<organism evidence="10">
    <name type="scientific">Candidatus Kentrum sp. TC</name>
    <dbReference type="NCBI Taxonomy" id="2126339"/>
    <lineage>
        <taxon>Bacteria</taxon>
        <taxon>Pseudomonadati</taxon>
        <taxon>Pseudomonadota</taxon>
        <taxon>Gammaproteobacteria</taxon>
        <taxon>Candidatus Kentrum</taxon>
    </lineage>
</organism>
<dbReference type="GO" id="GO:0019843">
    <property type="term" value="F:rRNA binding"/>
    <property type="evidence" value="ECO:0007669"/>
    <property type="project" value="UniProtKB-UniRule"/>
</dbReference>
<evidence type="ECO:0000256" key="6">
    <source>
        <dbReference type="ARBA" id="ARBA00035254"/>
    </source>
</evidence>
<protein>
    <recommendedName>
        <fullName evidence="6 7">Small ribosomal subunit protein uS4</fullName>
    </recommendedName>
</protein>
<dbReference type="AlphaFoldDB" id="A0A451A5R5"/>
<comment type="function">
    <text evidence="7">One of the primary rRNA binding proteins, it binds directly to 16S rRNA where it nucleates assembly of the body of the 30S subunit.</text>
</comment>
<keyword evidence="5 7" id="KW-0687">Ribonucleoprotein</keyword>
<comment type="function">
    <text evidence="7">With S5 and S12 plays an important role in translational accuracy.</text>
</comment>
<accession>A0A451A5R5</accession>
<dbReference type="SMART" id="SM01390">
    <property type="entry name" value="Ribosomal_S4"/>
    <property type="match status" value="1"/>
</dbReference>
<dbReference type="Gene3D" id="3.10.290.10">
    <property type="entry name" value="RNA-binding S4 domain"/>
    <property type="match status" value="1"/>
</dbReference>
<evidence type="ECO:0000256" key="5">
    <source>
        <dbReference type="ARBA" id="ARBA00023274"/>
    </source>
</evidence>
<dbReference type="PANTHER" id="PTHR11831">
    <property type="entry name" value="30S 40S RIBOSOMAL PROTEIN"/>
    <property type="match status" value="1"/>
</dbReference>
<evidence type="ECO:0000256" key="1">
    <source>
        <dbReference type="ARBA" id="ARBA00007465"/>
    </source>
</evidence>
<evidence type="ECO:0000259" key="8">
    <source>
        <dbReference type="SMART" id="SM00363"/>
    </source>
</evidence>
<dbReference type="InterPro" id="IPR022801">
    <property type="entry name" value="Ribosomal_uS4"/>
</dbReference>
<dbReference type="NCBIfam" id="TIGR01017">
    <property type="entry name" value="rpsD_bact"/>
    <property type="match status" value="1"/>
</dbReference>
<evidence type="ECO:0000259" key="9">
    <source>
        <dbReference type="SMART" id="SM01390"/>
    </source>
</evidence>
<dbReference type="Pfam" id="PF01479">
    <property type="entry name" value="S4"/>
    <property type="match status" value="1"/>
</dbReference>
<dbReference type="GO" id="GO:0015935">
    <property type="term" value="C:small ribosomal subunit"/>
    <property type="evidence" value="ECO:0007669"/>
    <property type="project" value="InterPro"/>
</dbReference>
<dbReference type="FunFam" id="3.10.290.10:FF:000001">
    <property type="entry name" value="30S ribosomal protein S4"/>
    <property type="match status" value="1"/>
</dbReference>
<dbReference type="FunFam" id="1.10.1050.10:FF:000001">
    <property type="entry name" value="30S ribosomal protein S4"/>
    <property type="match status" value="1"/>
</dbReference>
<dbReference type="Pfam" id="PF00163">
    <property type="entry name" value="Ribosomal_S4"/>
    <property type="match status" value="1"/>
</dbReference>
<sequence length="211" mass="24487">MARYIGPKCRLCRREGEKLFIKGEKCLTGKCPIEGRLFPPGQHGQSRRVRARLSDYALQLREKQKMRRIYGVLERQFRLYYKEADRRKGSTGENLLRMLESRLDNVVCRMGFAASRSESRQLVRHNGIIVNGRKLNIPSYKLRAGDVVAVTEKARKQLRVQVAMDMAQQRGIPDWLDVDAKKLEGLFKAKPERRELPAELNEQLVVELYSK</sequence>
<keyword evidence="4 7" id="KW-0689">Ribosomal protein</keyword>
<gene>
    <name evidence="7" type="primary">rpsD</name>
    <name evidence="10" type="ORF">BECKTC1821F_GA0114240_105726</name>
</gene>
<dbReference type="GO" id="GO:0042274">
    <property type="term" value="P:ribosomal small subunit biogenesis"/>
    <property type="evidence" value="ECO:0007669"/>
    <property type="project" value="TreeGrafter"/>
</dbReference>
<evidence type="ECO:0000256" key="2">
    <source>
        <dbReference type="ARBA" id="ARBA00022730"/>
    </source>
</evidence>
<keyword evidence="2 7" id="KW-0699">rRNA-binding</keyword>
<dbReference type="NCBIfam" id="NF003717">
    <property type="entry name" value="PRK05327.1"/>
    <property type="match status" value="1"/>
</dbReference>
<dbReference type="InterPro" id="IPR005709">
    <property type="entry name" value="Ribosomal_uS4_bac-type"/>
</dbReference>
<dbReference type="CDD" id="cd00165">
    <property type="entry name" value="S4"/>
    <property type="match status" value="1"/>
</dbReference>
<reference evidence="10" key="1">
    <citation type="submission" date="2019-02" db="EMBL/GenBank/DDBJ databases">
        <authorList>
            <person name="Gruber-Vodicka R. H."/>
            <person name="Seah K. B. B."/>
        </authorList>
    </citation>
    <scope>NUCLEOTIDE SEQUENCE</scope>
    <source>
        <strain evidence="10">BECK_BZ126</strain>
    </source>
</reference>
<dbReference type="Gene3D" id="1.10.1050.10">
    <property type="entry name" value="Ribosomal Protein S4 Delta 41, Chain A, domain 1"/>
    <property type="match status" value="1"/>
</dbReference>
<dbReference type="EMBL" id="CAADFW010000057">
    <property type="protein sequence ID" value="VFK61368.1"/>
    <property type="molecule type" value="Genomic_DNA"/>
</dbReference>
<evidence type="ECO:0000256" key="4">
    <source>
        <dbReference type="ARBA" id="ARBA00022980"/>
    </source>
</evidence>
<evidence type="ECO:0000313" key="10">
    <source>
        <dbReference type="EMBL" id="VFK61368.1"/>
    </source>
</evidence>
<comment type="subunit">
    <text evidence="7">Part of the 30S ribosomal subunit. Contacts protein S5. The interaction surface between S4 and S5 is involved in control of translational fidelity.</text>
</comment>
<dbReference type="PANTHER" id="PTHR11831:SF4">
    <property type="entry name" value="SMALL RIBOSOMAL SUBUNIT PROTEIN US4M"/>
    <property type="match status" value="1"/>
</dbReference>
<dbReference type="InterPro" id="IPR002942">
    <property type="entry name" value="S4_RNA-bd"/>
</dbReference>
<dbReference type="PROSITE" id="PS50889">
    <property type="entry name" value="S4"/>
    <property type="match status" value="1"/>
</dbReference>
<evidence type="ECO:0000256" key="3">
    <source>
        <dbReference type="ARBA" id="ARBA00022884"/>
    </source>
</evidence>
<keyword evidence="3 7" id="KW-0694">RNA-binding</keyword>
<dbReference type="GO" id="GO:0003735">
    <property type="term" value="F:structural constituent of ribosome"/>
    <property type="evidence" value="ECO:0007669"/>
    <property type="project" value="InterPro"/>
</dbReference>
<evidence type="ECO:0000256" key="7">
    <source>
        <dbReference type="HAMAP-Rule" id="MF_01306"/>
    </source>
</evidence>
<comment type="similarity">
    <text evidence="1 7">Belongs to the universal ribosomal protein uS4 family.</text>
</comment>
<dbReference type="SMART" id="SM00363">
    <property type="entry name" value="S4"/>
    <property type="match status" value="1"/>
</dbReference>
<dbReference type="GO" id="GO:0006412">
    <property type="term" value="P:translation"/>
    <property type="evidence" value="ECO:0007669"/>
    <property type="project" value="UniProtKB-UniRule"/>
</dbReference>
<proteinExistence type="inferred from homology"/>
<dbReference type="SUPFAM" id="SSF55174">
    <property type="entry name" value="Alpha-L RNA-binding motif"/>
    <property type="match status" value="1"/>
</dbReference>